<proteinExistence type="predicted"/>
<reference evidence="1" key="1">
    <citation type="submission" date="2023-03" db="EMBL/GenBank/DDBJ databases">
        <title>Chromosome-level genomes of two armyworms, Mythimna separata and Mythimna loreyi, provide insights into the biosynthesis and reception of sex pheromones.</title>
        <authorList>
            <person name="Zhao H."/>
        </authorList>
    </citation>
    <scope>NUCLEOTIDE SEQUENCE</scope>
    <source>
        <strain evidence="1">BeijingLab</strain>
    </source>
</reference>
<name>A0ACC2Q8L4_9NEOP</name>
<comment type="caution">
    <text evidence="1">The sequence shown here is derived from an EMBL/GenBank/DDBJ whole genome shotgun (WGS) entry which is preliminary data.</text>
</comment>
<keyword evidence="2" id="KW-1185">Reference proteome</keyword>
<gene>
    <name evidence="1" type="ORF">PYW08_009530</name>
</gene>
<evidence type="ECO:0000313" key="1">
    <source>
        <dbReference type="EMBL" id="KAJ8709526.1"/>
    </source>
</evidence>
<dbReference type="Proteomes" id="UP001231649">
    <property type="component" value="Chromosome 24"/>
</dbReference>
<dbReference type="EMBL" id="CM056800">
    <property type="protein sequence ID" value="KAJ8709526.1"/>
    <property type="molecule type" value="Genomic_DNA"/>
</dbReference>
<protein>
    <submittedName>
        <fullName evidence="1">Uncharacterized protein</fullName>
    </submittedName>
</protein>
<accession>A0ACC2Q8L4</accession>
<organism evidence="1 2">
    <name type="scientific">Mythimna loreyi</name>
    <dbReference type="NCBI Taxonomy" id="667449"/>
    <lineage>
        <taxon>Eukaryota</taxon>
        <taxon>Metazoa</taxon>
        <taxon>Ecdysozoa</taxon>
        <taxon>Arthropoda</taxon>
        <taxon>Hexapoda</taxon>
        <taxon>Insecta</taxon>
        <taxon>Pterygota</taxon>
        <taxon>Neoptera</taxon>
        <taxon>Endopterygota</taxon>
        <taxon>Lepidoptera</taxon>
        <taxon>Glossata</taxon>
        <taxon>Ditrysia</taxon>
        <taxon>Noctuoidea</taxon>
        <taxon>Noctuidae</taxon>
        <taxon>Noctuinae</taxon>
        <taxon>Hadenini</taxon>
        <taxon>Mythimna</taxon>
    </lineage>
</organism>
<sequence length="324" mass="37072">MKSCVKYFLLLLCLNFIEGAFRCDYKYSSKTKAWFKHFVVPATWSDARLRCTLEGATLASPTTPEIKSEMIRIIKDSSSKQEVFTGIHATFSQGDYHTIEGTPLLKIPVVWLEDEPDNRDNRESCITFTKNGEVADRPCEDTRPYICYRPEDPLVTVNECGTADSEYRLDTRTNKCYKFHIQGRNFTRASFACSAEGGHLAIINSDTEATVLQDVFARVDKSKIMGVNEMWKDLAFIGIHDWGERGEWRTIHGQTLLEAGYSKWYSGEPTLYAEEYCGALWRNRLLYDAGCTTRLPFICEKSPFQLADCRNETPMDANEPSQFR</sequence>
<evidence type="ECO:0000313" key="2">
    <source>
        <dbReference type="Proteomes" id="UP001231649"/>
    </source>
</evidence>